<dbReference type="Gene3D" id="1.10.510.10">
    <property type="entry name" value="Transferase(Phosphotransferase) domain 1"/>
    <property type="match status" value="1"/>
</dbReference>
<dbReference type="CDD" id="cd14014">
    <property type="entry name" value="STKc_PknB_like"/>
    <property type="match status" value="1"/>
</dbReference>
<feature type="domain" description="Protein kinase" evidence="6">
    <location>
        <begin position="16"/>
        <end position="283"/>
    </location>
</feature>
<feature type="region of interest" description="Disordered" evidence="5">
    <location>
        <begin position="822"/>
        <end position="855"/>
    </location>
</feature>
<feature type="compositionally biased region" description="Low complexity" evidence="5">
    <location>
        <begin position="344"/>
        <end position="359"/>
    </location>
</feature>
<dbReference type="InterPro" id="IPR011047">
    <property type="entry name" value="Quinoprotein_ADH-like_sf"/>
</dbReference>
<evidence type="ECO:0000256" key="2">
    <source>
        <dbReference type="ARBA" id="ARBA00022741"/>
    </source>
</evidence>
<organism evidence="7 8">
    <name type="scientific">Streptomyces formicae</name>
    <dbReference type="NCBI Taxonomy" id="1616117"/>
    <lineage>
        <taxon>Bacteria</taxon>
        <taxon>Bacillati</taxon>
        <taxon>Actinomycetota</taxon>
        <taxon>Actinomycetes</taxon>
        <taxon>Kitasatosporales</taxon>
        <taxon>Streptomycetaceae</taxon>
        <taxon>Streptomyces</taxon>
    </lineage>
</organism>
<sequence length="881" mass="90325">MIGQLRESSPLRIGPYETLARLGAGGMGEVFLAAPDRREPGGALAPGAPYDPDSLVAVKAIRGEIAGDAAFRARFRREISVATSVENPFVARLVAGDADAEQPWLATEYVAGPHLAEAVRAHGPLPLASVAALGAGVARALAAVHAAGALHRDLKPANVLLGADGPKLIDFGVARALDATTMTSTGLLVGTPGFMSPEHVAGGRHVVPASDVFCLGSVLAYAASGDDPFGDGPVAAVLYRVSVAEAQLDGVPAELRELIGACLSRDPGERPHPGELAERLAELDLSTPNDRRPAHGTGDDGESGPGARWPSAVRAAIAEARRDAAQLCASGQPLLPLPPAPEHTPYSPTRTPTRTPTQAPFAPAAPGGPGHTAHGLPTMSSAAPTVSRRRGIGRRGALVTVLAVAVAGGAVGALLAARGPDGGGGDGRAAGPGRSASAAELVARAGVDSAGTLEHNGSVPQLKEQRPRGWKPWRAAFGHSPMSCAADTEAVVCLLTNGTYEARSAADGHRLWRSDGRTAADADAGDTGDEAYIGPSGHLFMPGDQVRPVVRGGRAVIAHKGRVQVRDSASGEVDWSVDAPAGSHVTSALLTDERLVLSSEVTSRTDEGPQGTELLAYPLDGADKPVWTYELSDEVLAEAELGNYTAETAHDGRVYATSRDGVVAIGEKKGGREGGAYDDGQCLALMVDPVADQILCTQLVTGTGDLDDPTAAPGTRVTRLDARTLAVRGKISFKAPPVSPQGDLGRDIVVSAVASGAALAYDTSGEKLLVADAKNGRVTREEPISVAEYVIKEPISSPALIVGDRALTADNSTLKAVPLTGRGKPDAVRVPGAPGDRVPEQPEDTGTVIADKPKPPTVLPLGGVVTIVYDQGTVVSMKIPS</sequence>
<protein>
    <submittedName>
        <fullName evidence="7">Putative serine/threonine protein kinase</fullName>
    </submittedName>
</protein>
<evidence type="ECO:0000313" key="7">
    <source>
        <dbReference type="EMBL" id="ATL30600.1"/>
    </source>
</evidence>
<dbReference type="GO" id="GO:0005524">
    <property type="term" value="F:ATP binding"/>
    <property type="evidence" value="ECO:0007669"/>
    <property type="project" value="UniProtKB-KW"/>
</dbReference>
<dbReference type="SUPFAM" id="SSF56112">
    <property type="entry name" value="Protein kinase-like (PK-like)"/>
    <property type="match status" value="1"/>
</dbReference>
<evidence type="ECO:0000256" key="1">
    <source>
        <dbReference type="ARBA" id="ARBA00022679"/>
    </source>
</evidence>
<proteinExistence type="predicted"/>
<evidence type="ECO:0000256" key="4">
    <source>
        <dbReference type="ARBA" id="ARBA00022840"/>
    </source>
</evidence>
<name>A0A291QFM5_9ACTN</name>
<dbReference type="KEGG" id="sfk:KY5_5582c"/>
<dbReference type="PROSITE" id="PS50011">
    <property type="entry name" value="PROTEIN_KINASE_DOM"/>
    <property type="match status" value="1"/>
</dbReference>
<evidence type="ECO:0000313" key="8">
    <source>
        <dbReference type="Proteomes" id="UP000221011"/>
    </source>
</evidence>
<dbReference type="GO" id="GO:0004674">
    <property type="term" value="F:protein serine/threonine kinase activity"/>
    <property type="evidence" value="ECO:0007669"/>
    <property type="project" value="UniProtKB-KW"/>
</dbReference>
<evidence type="ECO:0000256" key="3">
    <source>
        <dbReference type="ARBA" id="ARBA00022777"/>
    </source>
</evidence>
<keyword evidence="3 7" id="KW-0418">Kinase</keyword>
<evidence type="ECO:0000256" key="5">
    <source>
        <dbReference type="SAM" id="MobiDB-lite"/>
    </source>
</evidence>
<keyword evidence="4" id="KW-0067">ATP-binding</keyword>
<dbReference type="AlphaFoldDB" id="A0A291QFM5"/>
<feature type="region of interest" description="Disordered" evidence="5">
    <location>
        <begin position="331"/>
        <end position="359"/>
    </location>
</feature>
<dbReference type="InterPro" id="IPR015943">
    <property type="entry name" value="WD40/YVTN_repeat-like_dom_sf"/>
</dbReference>
<dbReference type="InterPro" id="IPR011009">
    <property type="entry name" value="Kinase-like_dom_sf"/>
</dbReference>
<dbReference type="Pfam" id="PF00069">
    <property type="entry name" value="Pkinase"/>
    <property type="match status" value="1"/>
</dbReference>
<feature type="region of interest" description="Disordered" evidence="5">
    <location>
        <begin position="285"/>
        <end position="308"/>
    </location>
</feature>
<dbReference type="Gene3D" id="3.30.200.20">
    <property type="entry name" value="Phosphorylase Kinase, domain 1"/>
    <property type="match status" value="1"/>
</dbReference>
<keyword evidence="1" id="KW-0808">Transferase</keyword>
<dbReference type="EMBL" id="CP022685">
    <property type="protein sequence ID" value="ATL30600.1"/>
    <property type="molecule type" value="Genomic_DNA"/>
</dbReference>
<dbReference type="Proteomes" id="UP000221011">
    <property type="component" value="Chromosome"/>
</dbReference>
<keyword evidence="7" id="KW-0723">Serine/threonine-protein kinase</keyword>
<accession>A0A291QFM5</accession>
<dbReference type="InterPro" id="IPR000719">
    <property type="entry name" value="Prot_kinase_dom"/>
</dbReference>
<reference evidence="7 8" key="1">
    <citation type="submission" date="2017-08" db="EMBL/GenBank/DDBJ databases">
        <title>Complete Genome Sequence of Streptomyces formicae KY5, the formicamycin producer.</title>
        <authorList>
            <person name="Holmes N.A."/>
            <person name="Devine R."/>
            <person name="Qin Z."/>
            <person name="Seipke R.F."/>
            <person name="Wilkinson B."/>
            <person name="Hutchings M.I."/>
        </authorList>
    </citation>
    <scope>NUCLEOTIDE SEQUENCE [LARGE SCALE GENOMIC DNA]</scope>
    <source>
        <strain evidence="7 8">KY5</strain>
    </source>
</reference>
<dbReference type="SUPFAM" id="SSF50998">
    <property type="entry name" value="Quinoprotein alcohol dehydrogenase-like"/>
    <property type="match status" value="1"/>
</dbReference>
<dbReference type="Gene3D" id="2.130.10.10">
    <property type="entry name" value="YVTN repeat-like/Quinoprotein amine dehydrogenase"/>
    <property type="match status" value="1"/>
</dbReference>
<gene>
    <name evidence="7" type="ORF">KY5_5582c</name>
</gene>
<dbReference type="PANTHER" id="PTHR43289">
    <property type="entry name" value="MITOGEN-ACTIVATED PROTEIN KINASE KINASE KINASE 20-RELATED"/>
    <property type="match status" value="1"/>
</dbReference>
<dbReference type="SMART" id="SM00220">
    <property type="entry name" value="S_TKc"/>
    <property type="match status" value="1"/>
</dbReference>
<keyword evidence="2" id="KW-0547">Nucleotide-binding</keyword>
<evidence type="ECO:0000259" key="6">
    <source>
        <dbReference type="PROSITE" id="PS50011"/>
    </source>
</evidence>
<dbReference type="PANTHER" id="PTHR43289:SF34">
    <property type="entry name" value="SERINE_THREONINE-PROTEIN KINASE YBDM-RELATED"/>
    <property type="match status" value="1"/>
</dbReference>
<keyword evidence="8" id="KW-1185">Reference proteome</keyword>